<organism evidence="1 2">
    <name type="scientific">Lapidilactobacillus dextrinicus DSM 20335</name>
    <dbReference type="NCBI Taxonomy" id="1423738"/>
    <lineage>
        <taxon>Bacteria</taxon>
        <taxon>Bacillati</taxon>
        <taxon>Bacillota</taxon>
        <taxon>Bacilli</taxon>
        <taxon>Lactobacillales</taxon>
        <taxon>Lactobacillaceae</taxon>
        <taxon>Lapidilactobacillus</taxon>
    </lineage>
</organism>
<dbReference type="STRING" id="1423738.FC84_GL001608"/>
<evidence type="ECO:0000313" key="2">
    <source>
        <dbReference type="Proteomes" id="UP000051813"/>
    </source>
</evidence>
<gene>
    <name evidence="1" type="ORF">FC84_GL001608</name>
</gene>
<sequence>MYRPIQKSGSKRQKELKEAGVIRPVQKPDVDNYFKGVTDPLTGIVWEDDNQIVHAEIDKYYSNEPRIEIEIEELEQKKKTVITGSLNWFIRINQL</sequence>
<dbReference type="Proteomes" id="UP000051813">
    <property type="component" value="Unassembled WGS sequence"/>
</dbReference>
<dbReference type="PATRIC" id="fig|1423738.3.peg.1627"/>
<dbReference type="AlphaFoldDB" id="A0A0R2BIR6"/>
<dbReference type="Gene3D" id="3.30.1330.70">
    <property type="entry name" value="Holliday junction resolvase RusA"/>
    <property type="match status" value="1"/>
</dbReference>
<dbReference type="GO" id="GO:0006310">
    <property type="term" value="P:DNA recombination"/>
    <property type="evidence" value="ECO:0007669"/>
    <property type="project" value="InterPro"/>
</dbReference>
<dbReference type="Pfam" id="PF05866">
    <property type="entry name" value="RusA"/>
    <property type="match status" value="1"/>
</dbReference>
<keyword evidence="2" id="KW-1185">Reference proteome</keyword>
<evidence type="ECO:0000313" key="1">
    <source>
        <dbReference type="EMBL" id="KRM79432.1"/>
    </source>
</evidence>
<dbReference type="InterPro" id="IPR008822">
    <property type="entry name" value="Endonuclease_RusA-like"/>
</dbReference>
<dbReference type="GO" id="GO:0000287">
    <property type="term" value="F:magnesium ion binding"/>
    <property type="evidence" value="ECO:0007669"/>
    <property type="project" value="InterPro"/>
</dbReference>
<dbReference type="InterPro" id="IPR036614">
    <property type="entry name" value="RusA-like_sf"/>
</dbReference>
<dbReference type="GO" id="GO:0006281">
    <property type="term" value="P:DNA repair"/>
    <property type="evidence" value="ECO:0007669"/>
    <property type="project" value="InterPro"/>
</dbReference>
<accession>A0A0R2BIR6</accession>
<name>A0A0R2BIR6_9LACO</name>
<proteinExistence type="predicted"/>
<protein>
    <submittedName>
        <fullName evidence="1">Uncharacterized protein</fullName>
    </submittedName>
</protein>
<dbReference type="EMBL" id="AYYK01000004">
    <property type="protein sequence ID" value="KRM79432.1"/>
    <property type="molecule type" value="Genomic_DNA"/>
</dbReference>
<comment type="caution">
    <text evidence="1">The sequence shown here is derived from an EMBL/GenBank/DDBJ whole genome shotgun (WGS) entry which is preliminary data.</text>
</comment>
<dbReference type="SUPFAM" id="SSF103084">
    <property type="entry name" value="Holliday junction resolvase RusA"/>
    <property type="match status" value="1"/>
</dbReference>
<reference evidence="1 2" key="1">
    <citation type="journal article" date="2015" name="Genome Announc.">
        <title>Expanding the biotechnology potential of lactobacilli through comparative genomics of 213 strains and associated genera.</title>
        <authorList>
            <person name="Sun Z."/>
            <person name="Harris H.M."/>
            <person name="McCann A."/>
            <person name="Guo C."/>
            <person name="Argimon S."/>
            <person name="Zhang W."/>
            <person name="Yang X."/>
            <person name="Jeffery I.B."/>
            <person name="Cooney J.C."/>
            <person name="Kagawa T.F."/>
            <person name="Liu W."/>
            <person name="Song Y."/>
            <person name="Salvetti E."/>
            <person name="Wrobel A."/>
            <person name="Rasinkangas P."/>
            <person name="Parkhill J."/>
            <person name="Rea M.C."/>
            <person name="O'Sullivan O."/>
            <person name="Ritari J."/>
            <person name="Douillard F.P."/>
            <person name="Paul Ross R."/>
            <person name="Yang R."/>
            <person name="Briner A.E."/>
            <person name="Felis G.E."/>
            <person name="de Vos W.M."/>
            <person name="Barrangou R."/>
            <person name="Klaenhammer T.R."/>
            <person name="Caufield P.W."/>
            <person name="Cui Y."/>
            <person name="Zhang H."/>
            <person name="O'Toole P.W."/>
        </authorList>
    </citation>
    <scope>NUCLEOTIDE SEQUENCE [LARGE SCALE GENOMIC DNA]</scope>
    <source>
        <strain evidence="1 2">DSM 20335</strain>
    </source>
</reference>